<dbReference type="Proteomes" id="UP000050790">
    <property type="component" value="Unassembled WGS sequence"/>
</dbReference>
<proteinExistence type="predicted"/>
<dbReference type="AlphaFoldDB" id="A0AA85AHI3"/>
<accession>A0AA85AHI3</accession>
<evidence type="ECO:0000313" key="2">
    <source>
        <dbReference type="WBParaSite" id="SMRG1_84000.1"/>
    </source>
</evidence>
<dbReference type="WBParaSite" id="SMRG1_84000.1">
    <property type="protein sequence ID" value="SMRG1_84000.1"/>
    <property type="gene ID" value="SMRG1_84000"/>
</dbReference>
<protein>
    <submittedName>
        <fullName evidence="2">Uncharacterized protein</fullName>
    </submittedName>
</protein>
<name>A0AA85AHI3_9TREM</name>
<reference evidence="2" key="1">
    <citation type="submission" date="2023-11" db="UniProtKB">
        <authorList>
            <consortium name="WormBaseParasite"/>
        </authorList>
    </citation>
    <scope>IDENTIFICATION</scope>
</reference>
<sequence>MNDDVVVVGVDGGRIGCGVRGGGGGGVRGVSVCVAIVVMNDDVVVVGVDGGRIGCGVRGGGGGGGVRGVSGVKVVL</sequence>
<organism evidence="1 2">
    <name type="scientific">Schistosoma margrebowiei</name>
    <dbReference type="NCBI Taxonomy" id="48269"/>
    <lineage>
        <taxon>Eukaryota</taxon>
        <taxon>Metazoa</taxon>
        <taxon>Spiralia</taxon>
        <taxon>Lophotrochozoa</taxon>
        <taxon>Platyhelminthes</taxon>
        <taxon>Trematoda</taxon>
        <taxon>Digenea</taxon>
        <taxon>Strigeidida</taxon>
        <taxon>Schistosomatoidea</taxon>
        <taxon>Schistosomatidae</taxon>
        <taxon>Schistosoma</taxon>
    </lineage>
</organism>
<evidence type="ECO:0000313" key="1">
    <source>
        <dbReference type="Proteomes" id="UP000050790"/>
    </source>
</evidence>